<accession>A0A7X5XZP9</accession>
<sequence length="153" mass="15459">MPPLVLALLIGVTAGMRSMTAPMAISWAAYAGWLPLGGTWLGWLGWWGTPWIFTLLAIGEYIADKLPTTPSRKAPPGFIGRLLSGALCGAAIGLAASSLPLCLAAGVAGAVIGTFGGHAARMALSRAFGTDLPAALIEDLTAIGIGAFAVASL</sequence>
<reference evidence="2 3" key="1">
    <citation type="submission" date="2020-03" db="EMBL/GenBank/DDBJ databases">
        <title>Genomic Encyclopedia of Type Strains, Phase IV (KMG-IV): sequencing the most valuable type-strain genomes for metagenomic binning, comparative biology and taxonomic classification.</title>
        <authorList>
            <person name="Goeker M."/>
        </authorList>
    </citation>
    <scope>NUCLEOTIDE SEQUENCE [LARGE SCALE GENOMIC DNA]</scope>
    <source>
        <strain evidence="2 3">DSM 7225</strain>
    </source>
</reference>
<evidence type="ECO:0000256" key="1">
    <source>
        <dbReference type="SAM" id="Phobius"/>
    </source>
</evidence>
<dbReference type="Proteomes" id="UP000531251">
    <property type="component" value="Unassembled WGS sequence"/>
</dbReference>
<protein>
    <submittedName>
        <fullName evidence="2">Putative membrane protein</fullName>
    </submittedName>
</protein>
<keyword evidence="3" id="KW-1185">Reference proteome</keyword>
<dbReference type="RefSeq" id="WP_164542707.1">
    <property type="nucleotide sequence ID" value="NZ_BAAADY010000023.1"/>
</dbReference>
<feature type="transmembrane region" description="Helical" evidence="1">
    <location>
        <begin position="41"/>
        <end position="62"/>
    </location>
</feature>
<dbReference type="EMBL" id="JAATJB010000008">
    <property type="protein sequence ID" value="NJB98364.1"/>
    <property type="molecule type" value="Genomic_DNA"/>
</dbReference>
<proteinExistence type="predicted"/>
<feature type="transmembrane region" description="Helical" evidence="1">
    <location>
        <begin position="82"/>
        <end position="112"/>
    </location>
</feature>
<organism evidence="2 3">
    <name type="scientific">Sphingomonas trueperi</name>
    <dbReference type="NCBI Taxonomy" id="53317"/>
    <lineage>
        <taxon>Bacteria</taxon>
        <taxon>Pseudomonadati</taxon>
        <taxon>Pseudomonadota</taxon>
        <taxon>Alphaproteobacteria</taxon>
        <taxon>Sphingomonadales</taxon>
        <taxon>Sphingomonadaceae</taxon>
        <taxon>Sphingomonas</taxon>
    </lineage>
</organism>
<keyword evidence="1" id="KW-0472">Membrane</keyword>
<comment type="caution">
    <text evidence="2">The sequence shown here is derived from an EMBL/GenBank/DDBJ whole genome shotgun (WGS) entry which is preliminary data.</text>
</comment>
<evidence type="ECO:0000313" key="3">
    <source>
        <dbReference type="Proteomes" id="UP000531251"/>
    </source>
</evidence>
<gene>
    <name evidence="2" type="ORF">GGR89_002696</name>
</gene>
<name>A0A7X5XZP9_9SPHN</name>
<keyword evidence="1" id="KW-1133">Transmembrane helix</keyword>
<keyword evidence="1" id="KW-0812">Transmembrane</keyword>
<dbReference type="AlphaFoldDB" id="A0A7X5XZP9"/>
<evidence type="ECO:0000313" key="2">
    <source>
        <dbReference type="EMBL" id="NJB98364.1"/>
    </source>
</evidence>